<organism evidence="2 3">
    <name type="scientific">Actinomadura barringtoniae</name>
    <dbReference type="NCBI Taxonomy" id="1427535"/>
    <lineage>
        <taxon>Bacteria</taxon>
        <taxon>Bacillati</taxon>
        <taxon>Actinomycetota</taxon>
        <taxon>Actinomycetes</taxon>
        <taxon>Streptosporangiales</taxon>
        <taxon>Thermomonosporaceae</taxon>
        <taxon>Actinomadura</taxon>
    </lineage>
</organism>
<dbReference type="AlphaFoldDB" id="A0A939TAG1"/>
<evidence type="ECO:0000313" key="3">
    <source>
        <dbReference type="Proteomes" id="UP000669179"/>
    </source>
</evidence>
<comment type="caution">
    <text evidence="2">The sequence shown here is derived from an EMBL/GenBank/DDBJ whole genome shotgun (WGS) entry which is preliminary data.</text>
</comment>
<dbReference type="Gene3D" id="3.10.450.50">
    <property type="match status" value="1"/>
</dbReference>
<keyword evidence="3" id="KW-1185">Reference proteome</keyword>
<dbReference type="InterPro" id="IPR027843">
    <property type="entry name" value="DUF4440"/>
</dbReference>
<accession>A0A939TAG1</accession>
<dbReference type="Pfam" id="PF14534">
    <property type="entry name" value="DUF4440"/>
    <property type="match status" value="1"/>
</dbReference>
<dbReference type="EMBL" id="JAGEOJ010000016">
    <property type="protein sequence ID" value="MBO2452422.1"/>
    <property type="molecule type" value="Genomic_DNA"/>
</dbReference>
<feature type="domain" description="DUF4440" evidence="1">
    <location>
        <begin position="9"/>
        <end position="114"/>
    </location>
</feature>
<gene>
    <name evidence="2" type="ORF">J4573_35400</name>
</gene>
<proteinExistence type="predicted"/>
<reference evidence="2" key="1">
    <citation type="submission" date="2021-03" db="EMBL/GenBank/DDBJ databases">
        <authorList>
            <person name="Kanchanasin P."/>
            <person name="Saeng-In P."/>
            <person name="Phongsopitanun W."/>
            <person name="Yuki M."/>
            <person name="Kudo T."/>
            <person name="Ohkuma M."/>
            <person name="Tanasupawat S."/>
        </authorList>
    </citation>
    <scope>NUCLEOTIDE SEQUENCE</scope>
    <source>
        <strain evidence="2">GKU 128</strain>
    </source>
</reference>
<name>A0A939TAG1_9ACTN</name>
<dbReference type="SUPFAM" id="SSF54427">
    <property type="entry name" value="NTF2-like"/>
    <property type="match status" value="1"/>
</dbReference>
<sequence>MAETTETQIRELEARWAEAERTMDVEFQRALLDDDFRGVGPVGFILNKEQWLGRYGGGLKIQAFDFENIEVRAFGDTAVAIGTQVQEASHQDRPVNGRFRVTHVYLRREGSWRVIGKHISNQQQP</sequence>
<evidence type="ECO:0000313" key="2">
    <source>
        <dbReference type="EMBL" id="MBO2452422.1"/>
    </source>
</evidence>
<dbReference type="Proteomes" id="UP000669179">
    <property type="component" value="Unassembled WGS sequence"/>
</dbReference>
<evidence type="ECO:0000259" key="1">
    <source>
        <dbReference type="Pfam" id="PF14534"/>
    </source>
</evidence>
<dbReference type="RefSeq" id="WP_208260440.1">
    <property type="nucleotide sequence ID" value="NZ_JAGEOJ010000016.1"/>
</dbReference>
<protein>
    <submittedName>
        <fullName evidence="2">Nuclear transport factor 2 family protein</fullName>
    </submittedName>
</protein>
<dbReference type="InterPro" id="IPR032710">
    <property type="entry name" value="NTF2-like_dom_sf"/>
</dbReference>